<dbReference type="EMBL" id="CP033433">
    <property type="protein sequence ID" value="AYQ74117.1"/>
    <property type="molecule type" value="Genomic_DNA"/>
</dbReference>
<keyword evidence="1 3" id="KW-0732">Signal</keyword>
<dbReference type="Pfam" id="PF04294">
    <property type="entry name" value="VanW"/>
    <property type="match status" value="1"/>
</dbReference>
<dbReference type="PROSITE" id="PS51109">
    <property type="entry name" value="G5"/>
    <property type="match status" value="1"/>
</dbReference>
<dbReference type="PANTHER" id="PTHR35788:SF1">
    <property type="entry name" value="EXPORTED PROTEIN"/>
    <property type="match status" value="1"/>
</dbReference>
<dbReference type="SMART" id="SM01208">
    <property type="entry name" value="G5"/>
    <property type="match status" value="1"/>
</dbReference>
<reference evidence="5 6" key="1">
    <citation type="submission" date="2018-10" db="EMBL/GenBank/DDBJ databases">
        <title>Genome Sequence of Cohnella sp.</title>
        <authorList>
            <person name="Srinivasan S."/>
            <person name="Kim M.K."/>
        </authorList>
    </citation>
    <scope>NUCLEOTIDE SEQUENCE [LARGE SCALE GENOMIC DNA]</scope>
    <source>
        <strain evidence="5 6">18JY8-7</strain>
    </source>
</reference>
<dbReference type="InterPro" id="IPR011098">
    <property type="entry name" value="G5_dom"/>
</dbReference>
<dbReference type="AlphaFoldDB" id="A0A3G3K244"/>
<evidence type="ECO:0000256" key="3">
    <source>
        <dbReference type="SAM" id="SignalP"/>
    </source>
</evidence>
<keyword evidence="6" id="KW-1185">Reference proteome</keyword>
<feature type="chain" id="PRO_5018281601" evidence="3">
    <location>
        <begin position="23"/>
        <end position="479"/>
    </location>
</feature>
<protein>
    <submittedName>
        <fullName evidence="5">Vanomycin resistance protein VanB</fullName>
    </submittedName>
</protein>
<evidence type="ECO:0000256" key="1">
    <source>
        <dbReference type="ARBA" id="ARBA00022729"/>
    </source>
</evidence>
<accession>A0A3G3K244</accession>
<sequence>MKKGLLVAWAAVLVAIGGGAAAATYHIGQDDRLPAGFSVGGWEAGGLSADEALGELRGRLAGLEKMQVKAVASGEDSSVGLPVKTVQQLGLRVSADEAVEAMERYRDRGWWDRAWMRLISGERGMSYPVELAWDDGVLQREVQRAWGGAAGSQPKVATRVITADDQVVYTREVVGREVDLKTLAARVKELVPLSLAADVAAEPRKIALPIIETIPKVTIASLKEEGIDRKIAEFTTSFATSAEGRSHNVTAAAKALNDTLLMPGDVFEYGKIVDKADKEYGYREAPVIVNGKLTPGVGGGICQVSSTLYNAILLAGLDVVERRNHSIPVHYLPPGLDATFADGYINFRFKNTTEKQLLIRTVVQDKHVTVKLFGTLDEHVSYRTETKQVKVVSPLVRYVSNDTVTLGQEQVLQRGEAGMVVDTFRIKLLDGQEVSRERLPRSSYRAQDGLIAVNPEDPRLKPQDTTPPPSGQEGPVEPV</sequence>
<organism evidence="5 6">
    <name type="scientific">Cohnella candidum</name>
    <dbReference type="NCBI Taxonomy" id="2674991"/>
    <lineage>
        <taxon>Bacteria</taxon>
        <taxon>Bacillati</taxon>
        <taxon>Bacillota</taxon>
        <taxon>Bacilli</taxon>
        <taxon>Bacillales</taxon>
        <taxon>Paenibacillaceae</taxon>
        <taxon>Cohnella</taxon>
    </lineage>
</organism>
<dbReference type="InterPro" id="IPR007391">
    <property type="entry name" value="Vancomycin_resist_VanW"/>
</dbReference>
<dbReference type="Proteomes" id="UP000269097">
    <property type="component" value="Chromosome"/>
</dbReference>
<evidence type="ECO:0000313" key="5">
    <source>
        <dbReference type="EMBL" id="AYQ74117.1"/>
    </source>
</evidence>
<dbReference type="InterPro" id="IPR052913">
    <property type="entry name" value="Glycopeptide_resist_protein"/>
</dbReference>
<evidence type="ECO:0000256" key="2">
    <source>
        <dbReference type="SAM" id="MobiDB-lite"/>
    </source>
</evidence>
<gene>
    <name evidence="5" type="ORF">EAV92_17035</name>
</gene>
<name>A0A3G3K244_9BACL</name>
<dbReference type="Gene3D" id="2.20.230.10">
    <property type="entry name" value="Resuscitation-promoting factor rpfb"/>
    <property type="match status" value="1"/>
</dbReference>
<feature type="signal peptide" evidence="3">
    <location>
        <begin position="1"/>
        <end position="22"/>
    </location>
</feature>
<feature type="domain" description="G5" evidence="4">
    <location>
        <begin position="377"/>
        <end position="457"/>
    </location>
</feature>
<evidence type="ECO:0000313" key="6">
    <source>
        <dbReference type="Proteomes" id="UP000269097"/>
    </source>
</evidence>
<dbReference type="Pfam" id="PF07501">
    <property type="entry name" value="G5"/>
    <property type="match status" value="1"/>
</dbReference>
<dbReference type="KEGG" id="coh:EAV92_17035"/>
<dbReference type="PANTHER" id="PTHR35788">
    <property type="entry name" value="EXPORTED PROTEIN-RELATED"/>
    <property type="match status" value="1"/>
</dbReference>
<dbReference type="RefSeq" id="WP_123042199.1">
    <property type="nucleotide sequence ID" value="NZ_CP033433.1"/>
</dbReference>
<evidence type="ECO:0000259" key="4">
    <source>
        <dbReference type="PROSITE" id="PS51109"/>
    </source>
</evidence>
<proteinExistence type="predicted"/>
<feature type="region of interest" description="Disordered" evidence="2">
    <location>
        <begin position="437"/>
        <end position="479"/>
    </location>
</feature>